<proteinExistence type="predicted"/>
<reference evidence="2 3" key="1">
    <citation type="journal article" date="2019" name="Int. J. Syst. Evol. Microbiol.">
        <title>The Global Catalogue of Microorganisms (GCM) 10K type strain sequencing project: providing services to taxonomists for standard genome sequencing and annotation.</title>
        <authorList>
            <consortium name="The Broad Institute Genomics Platform"/>
            <consortium name="The Broad Institute Genome Sequencing Center for Infectious Disease"/>
            <person name="Wu L."/>
            <person name="Ma J."/>
        </authorList>
    </citation>
    <scope>NUCLEOTIDE SEQUENCE [LARGE SCALE GENOMIC DNA]</scope>
    <source>
        <strain evidence="2 3">JCM 6922</strain>
    </source>
</reference>
<comment type="caution">
    <text evidence="2">The sequence shown here is derived from an EMBL/GenBank/DDBJ whole genome shotgun (WGS) entry which is preliminary data.</text>
</comment>
<evidence type="ECO:0008006" key="4">
    <source>
        <dbReference type="Google" id="ProtNLM"/>
    </source>
</evidence>
<protein>
    <recommendedName>
        <fullName evidence="4">Secreted protein</fullName>
    </recommendedName>
</protein>
<accession>A0ABN3KGJ1</accession>
<evidence type="ECO:0000313" key="2">
    <source>
        <dbReference type="EMBL" id="GAA2458941.1"/>
    </source>
</evidence>
<dbReference type="EMBL" id="BAAATK010000069">
    <property type="protein sequence ID" value="GAA2458941.1"/>
    <property type="molecule type" value="Genomic_DNA"/>
</dbReference>
<gene>
    <name evidence="2" type="ORF">GCM10010421_60400</name>
</gene>
<dbReference type="Proteomes" id="UP001500460">
    <property type="component" value="Unassembled WGS sequence"/>
</dbReference>
<evidence type="ECO:0000256" key="1">
    <source>
        <dbReference type="SAM" id="MobiDB-lite"/>
    </source>
</evidence>
<evidence type="ECO:0000313" key="3">
    <source>
        <dbReference type="Proteomes" id="UP001500460"/>
    </source>
</evidence>
<name>A0ABN3KGJ1_9ACTN</name>
<organism evidence="2 3">
    <name type="scientific">Streptomyces glaucus</name>
    <dbReference type="NCBI Taxonomy" id="284029"/>
    <lineage>
        <taxon>Bacteria</taxon>
        <taxon>Bacillati</taxon>
        <taxon>Actinomycetota</taxon>
        <taxon>Actinomycetes</taxon>
        <taxon>Kitasatosporales</taxon>
        <taxon>Streptomycetaceae</taxon>
        <taxon>Streptomyces</taxon>
    </lineage>
</organism>
<feature type="region of interest" description="Disordered" evidence="1">
    <location>
        <begin position="1"/>
        <end position="99"/>
    </location>
</feature>
<sequence length="99" mass="10762">MRRDLTSRRTGSPAQVLPAAPRLRPIERIPSGRRPDRWTSAVRSRLRSADHRQELTEPVGGTAAGTDPARRRLPEGFPKDPGFIGDVSRAASSGAGPIR</sequence>
<feature type="compositionally biased region" description="Basic and acidic residues" evidence="1">
    <location>
        <begin position="68"/>
        <end position="78"/>
    </location>
</feature>
<keyword evidence="3" id="KW-1185">Reference proteome</keyword>